<evidence type="ECO:0000256" key="1">
    <source>
        <dbReference type="ARBA" id="ARBA00010641"/>
    </source>
</evidence>
<evidence type="ECO:0000256" key="3">
    <source>
        <dbReference type="ARBA" id="ARBA00023082"/>
    </source>
</evidence>
<dbReference type="InterPro" id="IPR039425">
    <property type="entry name" value="RNA_pol_sigma-70-like"/>
</dbReference>
<protein>
    <submittedName>
        <fullName evidence="7">RNA polymerase sigma-70 factor</fullName>
    </submittedName>
</protein>
<keyword evidence="8" id="KW-1185">Reference proteome</keyword>
<organism evidence="7 8">
    <name type="scientific">Arcicella aquatica</name>
    <dbReference type="NCBI Taxonomy" id="217141"/>
    <lineage>
        <taxon>Bacteria</taxon>
        <taxon>Pseudomonadati</taxon>
        <taxon>Bacteroidota</taxon>
        <taxon>Cytophagia</taxon>
        <taxon>Cytophagales</taxon>
        <taxon>Flectobacillaceae</taxon>
        <taxon>Arcicella</taxon>
    </lineage>
</organism>
<comment type="similarity">
    <text evidence="1">Belongs to the sigma-70 factor family. ECF subfamily.</text>
</comment>
<accession>A0ABU5QTK0</accession>
<name>A0ABU5QTK0_9BACT</name>
<dbReference type="SUPFAM" id="SSF88946">
    <property type="entry name" value="Sigma2 domain of RNA polymerase sigma factors"/>
    <property type="match status" value="1"/>
</dbReference>
<evidence type="ECO:0000259" key="5">
    <source>
        <dbReference type="Pfam" id="PF04542"/>
    </source>
</evidence>
<dbReference type="Proteomes" id="UP001304671">
    <property type="component" value="Unassembled WGS sequence"/>
</dbReference>
<feature type="domain" description="RNA polymerase sigma factor 70 region 4 type 2" evidence="6">
    <location>
        <begin position="140"/>
        <end position="192"/>
    </location>
</feature>
<dbReference type="NCBIfam" id="TIGR02985">
    <property type="entry name" value="Sig70_bacteroi1"/>
    <property type="match status" value="1"/>
</dbReference>
<proteinExistence type="inferred from homology"/>
<dbReference type="Gene3D" id="1.10.1740.10">
    <property type="match status" value="1"/>
</dbReference>
<evidence type="ECO:0000256" key="2">
    <source>
        <dbReference type="ARBA" id="ARBA00023015"/>
    </source>
</evidence>
<dbReference type="InterPro" id="IPR014284">
    <property type="entry name" value="RNA_pol_sigma-70_dom"/>
</dbReference>
<dbReference type="PANTHER" id="PTHR43133">
    <property type="entry name" value="RNA POLYMERASE ECF-TYPE SIGMA FACTO"/>
    <property type="match status" value="1"/>
</dbReference>
<evidence type="ECO:0000313" key="8">
    <source>
        <dbReference type="Proteomes" id="UP001304671"/>
    </source>
</evidence>
<dbReference type="InterPro" id="IPR013325">
    <property type="entry name" value="RNA_pol_sigma_r2"/>
</dbReference>
<dbReference type="NCBIfam" id="TIGR02937">
    <property type="entry name" value="sigma70-ECF"/>
    <property type="match status" value="1"/>
</dbReference>
<sequence length="210" mass="25008">MSQYSFLFKIFTFKEINKTISHTDQELYLLIQQGETSAFDEIYERYWAKLYAFAYNRLREKEASEEIIQDVFVSLWSNRQNLQINSSLSGYLFQAVKYQMLNFMKSTQVRNNYIDSFNHFRDALFDDSTNEQMALNDLKMMLEKSITELPEKCQEVFRLSRTHHLSIQEIALQLHISHKTVENHLTKALKHLRNSLGDFLVLSIFFELFT</sequence>
<evidence type="ECO:0000256" key="4">
    <source>
        <dbReference type="ARBA" id="ARBA00023163"/>
    </source>
</evidence>
<dbReference type="Gene3D" id="1.10.10.10">
    <property type="entry name" value="Winged helix-like DNA-binding domain superfamily/Winged helix DNA-binding domain"/>
    <property type="match status" value="1"/>
</dbReference>
<gene>
    <name evidence="7" type="ORF">VB264_18030</name>
</gene>
<dbReference type="InterPro" id="IPR007627">
    <property type="entry name" value="RNA_pol_sigma70_r2"/>
</dbReference>
<keyword evidence="4" id="KW-0804">Transcription</keyword>
<dbReference type="InterPro" id="IPR013324">
    <property type="entry name" value="RNA_pol_sigma_r3/r4-like"/>
</dbReference>
<feature type="domain" description="RNA polymerase sigma-70 region 2" evidence="5">
    <location>
        <begin position="42"/>
        <end position="107"/>
    </location>
</feature>
<dbReference type="RefSeq" id="WP_323251579.1">
    <property type="nucleotide sequence ID" value="NZ_JAYFUL010000035.1"/>
</dbReference>
<comment type="caution">
    <text evidence="7">The sequence shown here is derived from an EMBL/GenBank/DDBJ whole genome shotgun (WGS) entry which is preliminary data.</text>
</comment>
<dbReference type="EMBL" id="JAYFUL010000035">
    <property type="protein sequence ID" value="MEA5259701.1"/>
    <property type="molecule type" value="Genomic_DNA"/>
</dbReference>
<keyword evidence="2" id="KW-0805">Transcription regulation</keyword>
<keyword evidence="3" id="KW-0731">Sigma factor</keyword>
<dbReference type="Pfam" id="PF04542">
    <property type="entry name" value="Sigma70_r2"/>
    <property type="match status" value="1"/>
</dbReference>
<evidence type="ECO:0000313" key="7">
    <source>
        <dbReference type="EMBL" id="MEA5259701.1"/>
    </source>
</evidence>
<dbReference type="InterPro" id="IPR014327">
    <property type="entry name" value="RNA_pol_sigma70_bacteroid"/>
</dbReference>
<dbReference type="InterPro" id="IPR013249">
    <property type="entry name" value="RNA_pol_sigma70_r4_t2"/>
</dbReference>
<dbReference type="Pfam" id="PF08281">
    <property type="entry name" value="Sigma70_r4_2"/>
    <property type="match status" value="1"/>
</dbReference>
<reference evidence="7 8" key="1">
    <citation type="submission" date="2023-12" db="EMBL/GenBank/DDBJ databases">
        <title>Novel species of the genus Arcicella isolated from rivers.</title>
        <authorList>
            <person name="Lu H."/>
        </authorList>
    </citation>
    <scope>NUCLEOTIDE SEQUENCE [LARGE SCALE GENOMIC DNA]</scope>
    <source>
        <strain evidence="7 8">LMG 21963</strain>
    </source>
</reference>
<dbReference type="InterPro" id="IPR036388">
    <property type="entry name" value="WH-like_DNA-bd_sf"/>
</dbReference>
<dbReference type="SUPFAM" id="SSF88659">
    <property type="entry name" value="Sigma3 and sigma4 domains of RNA polymerase sigma factors"/>
    <property type="match status" value="1"/>
</dbReference>
<evidence type="ECO:0000259" key="6">
    <source>
        <dbReference type="Pfam" id="PF08281"/>
    </source>
</evidence>
<dbReference type="PANTHER" id="PTHR43133:SF46">
    <property type="entry name" value="RNA POLYMERASE SIGMA-70 FACTOR ECF SUBFAMILY"/>
    <property type="match status" value="1"/>
</dbReference>